<dbReference type="EMBL" id="CH902618">
    <property type="protein sequence ID" value="EDV40763.1"/>
    <property type="molecule type" value="Genomic_DNA"/>
</dbReference>
<proteinExistence type="inferred from homology"/>
<evidence type="ECO:0000256" key="9">
    <source>
        <dbReference type="SAM" id="SignalP"/>
    </source>
</evidence>
<keyword evidence="4 8" id="KW-0378">Hydrolase</keyword>
<dbReference type="PRINTS" id="PR00722">
    <property type="entry name" value="CHYMOTRYPSIN"/>
</dbReference>
<comment type="similarity">
    <text evidence="1">Belongs to the peptidase S1 family.</text>
</comment>
<dbReference type="InterPro" id="IPR018114">
    <property type="entry name" value="TRYPSIN_HIS"/>
</dbReference>
<keyword evidence="3 9" id="KW-0732">Signal</keyword>
<evidence type="ECO:0000256" key="5">
    <source>
        <dbReference type="ARBA" id="ARBA00022825"/>
    </source>
</evidence>
<dbReference type="PANTHER" id="PTHR24276:SF98">
    <property type="entry name" value="FI18310P1-RELATED"/>
    <property type="match status" value="1"/>
</dbReference>
<evidence type="ECO:0000259" key="10">
    <source>
        <dbReference type="PROSITE" id="PS50240"/>
    </source>
</evidence>
<dbReference type="eggNOG" id="KOG3627">
    <property type="taxonomic scope" value="Eukaryota"/>
</dbReference>
<dbReference type="FunFam" id="2.40.10.10:FF:000043">
    <property type="entry name" value="serine proteases 1/2"/>
    <property type="match status" value="1"/>
</dbReference>
<protein>
    <recommendedName>
        <fullName evidence="10">Peptidase S1 domain-containing protein</fullName>
    </recommendedName>
</protein>
<dbReference type="InterPro" id="IPR043504">
    <property type="entry name" value="Peptidase_S1_PA_chymotrypsin"/>
</dbReference>
<dbReference type="PhylomeDB" id="B3M647"/>
<evidence type="ECO:0000256" key="3">
    <source>
        <dbReference type="ARBA" id="ARBA00022729"/>
    </source>
</evidence>
<dbReference type="InterPro" id="IPR033116">
    <property type="entry name" value="TRYPSIN_SER"/>
</dbReference>
<dbReference type="PROSITE" id="PS50240">
    <property type="entry name" value="TRYPSIN_DOM"/>
    <property type="match status" value="1"/>
</dbReference>
<dbReference type="FunFam" id="2.40.10.10:FF:000025">
    <property type="entry name" value="serine proteases 1/2"/>
    <property type="match status" value="1"/>
</dbReference>
<keyword evidence="6" id="KW-0865">Zymogen</keyword>
<evidence type="ECO:0000256" key="1">
    <source>
        <dbReference type="ARBA" id="ARBA00007664"/>
    </source>
</evidence>
<keyword evidence="12" id="KW-1185">Reference proteome</keyword>
<dbReference type="PROSITE" id="PS00135">
    <property type="entry name" value="TRYPSIN_SER"/>
    <property type="match status" value="1"/>
</dbReference>
<evidence type="ECO:0000256" key="4">
    <source>
        <dbReference type="ARBA" id="ARBA00022801"/>
    </source>
</evidence>
<evidence type="ECO:0000256" key="2">
    <source>
        <dbReference type="ARBA" id="ARBA00022670"/>
    </source>
</evidence>
<evidence type="ECO:0000313" key="12">
    <source>
        <dbReference type="Proteomes" id="UP000007801"/>
    </source>
</evidence>
<name>B3M647_DROAN</name>
<dbReference type="InParanoid" id="B3M647"/>
<gene>
    <name evidence="11" type="primary">Dana\GF10669</name>
    <name evidence="11" type="synonym">dana_GLEANR_10624</name>
    <name evidence="11" type="ORF">GF10669</name>
</gene>
<sequence length="271" mass="29471">MKVLGVLLIVALALVAAFEKPIPVKDMPVGQNINGRITNGYPAYEGKVPYIVSLFFDNGNGSGWYCGGSIIDHTWVLTAAHCTNGAAGVNIGYGGVWRSQPQYTHYVHQNDFVQHHAYDTNTINNDISLIRTPHVDFWSLVNKVELPSYNDRYNNYYGSWALLSGWGKTSDDSGVAEYLNCVDIQIADNSICESYYGTTVITPNHVCIATPENKGSCGGDSGGPLVLHDGNRQVAIVSFGSSAGCLSNSPKGMTRVTSYLDWIRDNTGISY</sequence>
<feature type="chain" id="PRO_5002792470" description="Peptidase S1 domain-containing protein" evidence="9">
    <location>
        <begin position="18"/>
        <end position="271"/>
    </location>
</feature>
<organism evidence="11 12">
    <name type="scientific">Drosophila ananassae</name>
    <name type="common">Fruit fly</name>
    <dbReference type="NCBI Taxonomy" id="7217"/>
    <lineage>
        <taxon>Eukaryota</taxon>
        <taxon>Metazoa</taxon>
        <taxon>Ecdysozoa</taxon>
        <taxon>Arthropoda</taxon>
        <taxon>Hexapoda</taxon>
        <taxon>Insecta</taxon>
        <taxon>Pterygota</taxon>
        <taxon>Neoptera</taxon>
        <taxon>Endopterygota</taxon>
        <taxon>Diptera</taxon>
        <taxon>Brachycera</taxon>
        <taxon>Muscomorpha</taxon>
        <taxon>Ephydroidea</taxon>
        <taxon>Drosophilidae</taxon>
        <taxon>Drosophila</taxon>
        <taxon>Sophophora</taxon>
    </lineage>
</organism>
<dbReference type="InterPro" id="IPR001254">
    <property type="entry name" value="Trypsin_dom"/>
</dbReference>
<dbReference type="OMA" id="FYGWWAL"/>
<dbReference type="Gene3D" id="2.40.10.10">
    <property type="entry name" value="Trypsin-like serine proteases"/>
    <property type="match status" value="2"/>
</dbReference>
<evidence type="ECO:0000313" key="11">
    <source>
        <dbReference type="EMBL" id="EDV40763.1"/>
    </source>
</evidence>
<dbReference type="GO" id="GO:0006508">
    <property type="term" value="P:proteolysis"/>
    <property type="evidence" value="ECO:0007669"/>
    <property type="project" value="UniProtKB-KW"/>
</dbReference>
<dbReference type="SMR" id="B3M647"/>
<dbReference type="STRING" id="7217.B3M647"/>
<dbReference type="PANTHER" id="PTHR24276">
    <property type="entry name" value="POLYSERASE-RELATED"/>
    <property type="match status" value="1"/>
</dbReference>
<feature type="domain" description="Peptidase S1" evidence="10">
    <location>
        <begin position="37"/>
        <end position="268"/>
    </location>
</feature>
<dbReference type="InterPro" id="IPR009003">
    <property type="entry name" value="Peptidase_S1_PA"/>
</dbReference>
<dbReference type="Proteomes" id="UP000007801">
    <property type="component" value="Unassembled WGS sequence"/>
</dbReference>
<dbReference type="HOGENOM" id="CLU_006842_7_6_1"/>
<accession>B3M647</accession>
<keyword evidence="2 8" id="KW-0645">Protease</keyword>
<dbReference type="SUPFAM" id="SSF50494">
    <property type="entry name" value="Trypsin-like serine proteases"/>
    <property type="match status" value="1"/>
</dbReference>
<dbReference type="GO" id="GO:0004252">
    <property type="term" value="F:serine-type endopeptidase activity"/>
    <property type="evidence" value="ECO:0007669"/>
    <property type="project" value="InterPro"/>
</dbReference>
<feature type="signal peptide" evidence="9">
    <location>
        <begin position="1"/>
        <end position="17"/>
    </location>
</feature>
<evidence type="ECO:0000256" key="8">
    <source>
        <dbReference type="RuleBase" id="RU363034"/>
    </source>
</evidence>
<dbReference type="OrthoDB" id="5565075at2759"/>
<dbReference type="AlphaFoldDB" id="B3M647"/>
<dbReference type="PROSITE" id="PS00134">
    <property type="entry name" value="TRYPSIN_HIS"/>
    <property type="match status" value="1"/>
</dbReference>
<evidence type="ECO:0000256" key="6">
    <source>
        <dbReference type="ARBA" id="ARBA00023145"/>
    </source>
</evidence>
<reference evidence="11 12" key="1">
    <citation type="journal article" date="2007" name="Nature">
        <title>Evolution of genes and genomes on the Drosophila phylogeny.</title>
        <authorList>
            <consortium name="Drosophila 12 Genomes Consortium"/>
            <person name="Clark A.G."/>
            <person name="Eisen M.B."/>
            <person name="Smith D.R."/>
            <person name="Bergman C.M."/>
            <person name="Oliver B."/>
            <person name="Markow T.A."/>
            <person name="Kaufman T.C."/>
            <person name="Kellis M."/>
            <person name="Gelbart W."/>
            <person name="Iyer V.N."/>
            <person name="Pollard D.A."/>
            <person name="Sackton T.B."/>
            <person name="Larracuente A.M."/>
            <person name="Singh N.D."/>
            <person name="Abad J.P."/>
            <person name="Abt D.N."/>
            <person name="Adryan B."/>
            <person name="Aguade M."/>
            <person name="Akashi H."/>
            <person name="Anderson W.W."/>
            <person name="Aquadro C.F."/>
            <person name="Ardell D.H."/>
            <person name="Arguello R."/>
            <person name="Artieri C.G."/>
            <person name="Barbash D.A."/>
            <person name="Barker D."/>
            <person name="Barsanti P."/>
            <person name="Batterham P."/>
            <person name="Batzoglou S."/>
            <person name="Begun D."/>
            <person name="Bhutkar A."/>
            <person name="Blanco E."/>
            <person name="Bosak S.A."/>
            <person name="Bradley R.K."/>
            <person name="Brand A.D."/>
            <person name="Brent M.R."/>
            <person name="Brooks A.N."/>
            <person name="Brown R.H."/>
            <person name="Butlin R.K."/>
            <person name="Caggese C."/>
            <person name="Calvi B.R."/>
            <person name="Bernardo de Carvalho A."/>
            <person name="Caspi A."/>
            <person name="Castrezana S."/>
            <person name="Celniker S.E."/>
            <person name="Chang J.L."/>
            <person name="Chapple C."/>
            <person name="Chatterji S."/>
            <person name="Chinwalla A."/>
            <person name="Civetta A."/>
            <person name="Clifton S.W."/>
            <person name="Comeron J.M."/>
            <person name="Costello J.C."/>
            <person name="Coyne J.A."/>
            <person name="Daub J."/>
            <person name="David R.G."/>
            <person name="Delcher A.L."/>
            <person name="Delehaunty K."/>
            <person name="Do C.B."/>
            <person name="Ebling H."/>
            <person name="Edwards K."/>
            <person name="Eickbush T."/>
            <person name="Evans J.D."/>
            <person name="Filipski A."/>
            <person name="Findeiss S."/>
            <person name="Freyhult E."/>
            <person name="Fulton L."/>
            <person name="Fulton R."/>
            <person name="Garcia A.C."/>
            <person name="Gardiner A."/>
            <person name="Garfield D.A."/>
            <person name="Garvin B.E."/>
            <person name="Gibson G."/>
            <person name="Gilbert D."/>
            <person name="Gnerre S."/>
            <person name="Godfrey J."/>
            <person name="Good R."/>
            <person name="Gotea V."/>
            <person name="Gravely B."/>
            <person name="Greenberg A.J."/>
            <person name="Griffiths-Jones S."/>
            <person name="Gross S."/>
            <person name="Guigo R."/>
            <person name="Gustafson E.A."/>
            <person name="Haerty W."/>
            <person name="Hahn M.W."/>
            <person name="Halligan D.L."/>
            <person name="Halpern A.L."/>
            <person name="Halter G.M."/>
            <person name="Han M.V."/>
            <person name="Heger A."/>
            <person name="Hillier L."/>
            <person name="Hinrichs A.S."/>
            <person name="Holmes I."/>
            <person name="Hoskins R.A."/>
            <person name="Hubisz M.J."/>
            <person name="Hultmark D."/>
            <person name="Huntley M.A."/>
            <person name="Jaffe D.B."/>
            <person name="Jagadeeshan S."/>
            <person name="Jeck W.R."/>
            <person name="Johnson J."/>
            <person name="Jones C.D."/>
            <person name="Jordan W.C."/>
            <person name="Karpen G.H."/>
            <person name="Kataoka E."/>
            <person name="Keightley P.D."/>
            <person name="Kheradpour P."/>
            <person name="Kirkness E.F."/>
            <person name="Koerich L.B."/>
            <person name="Kristiansen K."/>
            <person name="Kudrna D."/>
            <person name="Kulathinal R.J."/>
            <person name="Kumar S."/>
            <person name="Kwok R."/>
            <person name="Lander E."/>
            <person name="Langley C.H."/>
            <person name="Lapoint R."/>
            <person name="Lazzaro B.P."/>
            <person name="Lee S.J."/>
            <person name="Levesque L."/>
            <person name="Li R."/>
            <person name="Lin C.F."/>
            <person name="Lin M.F."/>
            <person name="Lindblad-Toh K."/>
            <person name="Llopart A."/>
            <person name="Long M."/>
            <person name="Low L."/>
            <person name="Lozovsky E."/>
            <person name="Lu J."/>
            <person name="Luo M."/>
            <person name="Machado C.A."/>
            <person name="Makalowski W."/>
            <person name="Marzo M."/>
            <person name="Matsuda M."/>
            <person name="Matzkin L."/>
            <person name="McAllister B."/>
            <person name="McBride C.S."/>
            <person name="McKernan B."/>
            <person name="McKernan K."/>
            <person name="Mendez-Lago M."/>
            <person name="Minx P."/>
            <person name="Mollenhauer M.U."/>
            <person name="Montooth K."/>
            <person name="Mount S.M."/>
            <person name="Mu X."/>
            <person name="Myers E."/>
            <person name="Negre B."/>
            <person name="Newfeld S."/>
            <person name="Nielsen R."/>
            <person name="Noor M.A."/>
            <person name="O'Grady P."/>
            <person name="Pachter L."/>
            <person name="Papaceit M."/>
            <person name="Parisi M.J."/>
            <person name="Parisi M."/>
            <person name="Parts L."/>
            <person name="Pedersen J.S."/>
            <person name="Pesole G."/>
            <person name="Phillippy A.M."/>
            <person name="Ponting C.P."/>
            <person name="Pop M."/>
            <person name="Porcelli D."/>
            <person name="Powell J.R."/>
            <person name="Prohaska S."/>
            <person name="Pruitt K."/>
            <person name="Puig M."/>
            <person name="Quesneville H."/>
            <person name="Ram K.R."/>
            <person name="Rand D."/>
            <person name="Rasmussen M.D."/>
            <person name="Reed L.K."/>
            <person name="Reenan R."/>
            <person name="Reily A."/>
            <person name="Remington K.A."/>
            <person name="Rieger T.T."/>
            <person name="Ritchie M.G."/>
            <person name="Robin C."/>
            <person name="Rogers Y.H."/>
            <person name="Rohde C."/>
            <person name="Rozas J."/>
            <person name="Rubenfield M.J."/>
            <person name="Ruiz A."/>
            <person name="Russo S."/>
            <person name="Salzberg S.L."/>
            <person name="Sanchez-Gracia A."/>
            <person name="Saranga D.J."/>
            <person name="Sato H."/>
            <person name="Schaeffer S.W."/>
            <person name="Schatz M.C."/>
            <person name="Schlenke T."/>
            <person name="Schwartz R."/>
            <person name="Segarra C."/>
            <person name="Singh R.S."/>
            <person name="Sirot L."/>
            <person name="Sirota M."/>
            <person name="Sisneros N.B."/>
            <person name="Smith C.D."/>
            <person name="Smith T.F."/>
            <person name="Spieth J."/>
            <person name="Stage D.E."/>
            <person name="Stark A."/>
            <person name="Stephan W."/>
            <person name="Strausberg R.L."/>
            <person name="Strempel S."/>
            <person name="Sturgill D."/>
            <person name="Sutton G."/>
            <person name="Sutton G.G."/>
            <person name="Tao W."/>
            <person name="Teichmann S."/>
            <person name="Tobari Y.N."/>
            <person name="Tomimura Y."/>
            <person name="Tsolas J.M."/>
            <person name="Valente V.L."/>
            <person name="Venter E."/>
            <person name="Venter J.C."/>
            <person name="Vicario S."/>
            <person name="Vieira F.G."/>
            <person name="Vilella A.J."/>
            <person name="Villasante A."/>
            <person name="Walenz B."/>
            <person name="Wang J."/>
            <person name="Wasserman M."/>
            <person name="Watts T."/>
            <person name="Wilson D."/>
            <person name="Wilson R.K."/>
            <person name="Wing R.A."/>
            <person name="Wolfner M.F."/>
            <person name="Wong A."/>
            <person name="Wong G.K."/>
            <person name="Wu C.I."/>
            <person name="Wu G."/>
            <person name="Yamamoto D."/>
            <person name="Yang H.P."/>
            <person name="Yang S.P."/>
            <person name="Yorke J.A."/>
            <person name="Yoshida K."/>
            <person name="Zdobnov E."/>
            <person name="Zhang P."/>
            <person name="Zhang Y."/>
            <person name="Zimin A.V."/>
            <person name="Baldwin J."/>
            <person name="Abdouelleil A."/>
            <person name="Abdulkadir J."/>
            <person name="Abebe A."/>
            <person name="Abera B."/>
            <person name="Abreu J."/>
            <person name="Acer S.C."/>
            <person name="Aftuck L."/>
            <person name="Alexander A."/>
            <person name="An P."/>
            <person name="Anderson E."/>
            <person name="Anderson S."/>
            <person name="Arachi H."/>
            <person name="Azer M."/>
            <person name="Bachantsang P."/>
            <person name="Barry A."/>
            <person name="Bayul T."/>
            <person name="Berlin A."/>
            <person name="Bessette D."/>
            <person name="Bloom T."/>
            <person name="Blye J."/>
            <person name="Boguslavskiy L."/>
            <person name="Bonnet C."/>
            <person name="Boukhgalter B."/>
            <person name="Bourzgui I."/>
            <person name="Brown A."/>
            <person name="Cahill P."/>
            <person name="Channer S."/>
            <person name="Cheshatsang Y."/>
            <person name="Chuda L."/>
            <person name="Citroen M."/>
            <person name="Collymore A."/>
            <person name="Cooke P."/>
            <person name="Costello M."/>
            <person name="D'Aco K."/>
            <person name="Daza R."/>
            <person name="De Haan G."/>
            <person name="DeGray S."/>
            <person name="DeMaso C."/>
            <person name="Dhargay N."/>
            <person name="Dooley K."/>
            <person name="Dooley E."/>
            <person name="Doricent M."/>
            <person name="Dorje P."/>
            <person name="Dorjee K."/>
            <person name="Dupes A."/>
            <person name="Elong R."/>
            <person name="Falk J."/>
            <person name="Farina A."/>
            <person name="Faro S."/>
            <person name="Ferguson D."/>
            <person name="Fisher S."/>
            <person name="Foley C.D."/>
            <person name="Franke A."/>
            <person name="Friedrich D."/>
            <person name="Gadbois L."/>
            <person name="Gearin G."/>
            <person name="Gearin C.R."/>
            <person name="Giannoukos G."/>
            <person name="Goode T."/>
            <person name="Graham J."/>
            <person name="Grandbois E."/>
            <person name="Grewal S."/>
            <person name="Gyaltsen K."/>
            <person name="Hafez N."/>
            <person name="Hagos B."/>
            <person name="Hall J."/>
            <person name="Henson C."/>
            <person name="Hollinger A."/>
            <person name="Honan T."/>
            <person name="Huard M.D."/>
            <person name="Hughes L."/>
            <person name="Hurhula B."/>
            <person name="Husby M.E."/>
            <person name="Kamat A."/>
            <person name="Kanga B."/>
            <person name="Kashin S."/>
            <person name="Khazanovich D."/>
            <person name="Kisner P."/>
            <person name="Lance K."/>
            <person name="Lara M."/>
            <person name="Lee W."/>
            <person name="Lennon N."/>
            <person name="Letendre F."/>
            <person name="LeVine R."/>
            <person name="Lipovsky A."/>
            <person name="Liu X."/>
            <person name="Liu J."/>
            <person name="Liu S."/>
            <person name="Lokyitsang T."/>
            <person name="Lokyitsang Y."/>
            <person name="Lubonja R."/>
            <person name="Lui A."/>
            <person name="MacDonald P."/>
            <person name="Magnisalis V."/>
            <person name="Maru K."/>
            <person name="Matthews C."/>
            <person name="McCusker W."/>
            <person name="McDonough S."/>
            <person name="Mehta T."/>
            <person name="Meldrim J."/>
            <person name="Meneus L."/>
            <person name="Mihai O."/>
            <person name="Mihalev A."/>
            <person name="Mihova T."/>
            <person name="Mittelman R."/>
            <person name="Mlenga V."/>
            <person name="Montmayeur A."/>
            <person name="Mulrain L."/>
            <person name="Navidi A."/>
            <person name="Naylor J."/>
            <person name="Negash T."/>
            <person name="Nguyen T."/>
            <person name="Nguyen N."/>
            <person name="Nicol R."/>
            <person name="Norbu C."/>
            <person name="Norbu N."/>
            <person name="Novod N."/>
            <person name="O'Neill B."/>
            <person name="Osman S."/>
            <person name="Markiewicz E."/>
            <person name="Oyono O.L."/>
            <person name="Patti C."/>
            <person name="Phunkhang P."/>
            <person name="Pierre F."/>
            <person name="Priest M."/>
            <person name="Raghuraman S."/>
            <person name="Rege F."/>
            <person name="Reyes R."/>
            <person name="Rise C."/>
            <person name="Rogov P."/>
            <person name="Ross K."/>
            <person name="Ryan E."/>
            <person name="Settipalli S."/>
            <person name="Shea T."/>
            <person name="Sherpa N."/>
            <person name="Shi L."/>
            <person name="Shih D."/>
            <person name="Sparrow T."/>
            <person name="Spaulding J."/>
            <person name="Stalker J."/>
            <person name="Stange-Thomann N."/>
            <person name="Stavropoulos S."/>
            <person name="Stone C."/>
            <person name="Strader C."/>
            <person name="Tesfaye S."/>
            <person name="Thomson T."/>
            <person name="Thoulutsang Y."/>
            <person name="Thoulutsang D."/>
            <person name="Topham K."/>
            <person name="Topping I."/>
            <person name="Tsamla T."/>
            <person name="Vassiliev H."/>
            <person name="Vo A."/>
            <person name="Wangchuk T."/>
            <person name="Wangdi T."/>
            <person name="Weiand M."/>
            <person name="Wilkinson J."/>
            <person name="Wilson A."/>
            <person name="Yadav S."/>
            <person name="Young G."/>
            <person name="Yu Q."/>
            <person name="Zembek L."/>
            <person name="Zhong D."/>
            <person name="Zimmer A."/>
            <person name="Zwirko Z."/>
            <person name="Jaffe D.B."/>
            <person name="Alvarez P."/>
            <person name="Brockman W."/>
            <person name="Butler J."/>
            <person name="Chin C."/>
            <person name="Gnerre S."/>
            <person name="Grabherr M."/>
            <person name="Kleber M."/>
            <person name="Mauceli E."/>
            <person name="MacCallum I."/>
        </authorList>
    </citation>
    <scope>NUCLEOTIDE SEQUENCE [LARGE SCALE GENOMIC DNA]</scope>
    <source>
        <strain evidence="12">Tucson 14024-0371.13</strain>
    </source>
</reference>
<keyword evidence="7" id="KW-1015">Disulfide bond</keyword>
<keyword evidence="5 8" id="KW-0720">Serine protease</keyword>
<dbReference type="InterPro" id="IPR050430">
    <property type="entry name" value="Peptidase_S1"/>
</dbReference>
<dbReference type="MEROPS" id="S01.B15"/>
<dbReference type="Pfam" id="PF00089">
    <property type="entry name" value="Trypsin"/>
    <property type="match status" value="1"/>
</dbReference>
<dbReference type="CDD" id="cd00190">
    <property type="entry name" value="Tryp_SPc"/>
    <property type="match status" value="1"/>
</dbReference>
<evidence type="ECO:0000256" key="7">
    <source>
        <dbReference type="ARBA" id="ARBA00023157"/>
    </source>
</evidence>
<dbReference type="InterPro" id="IPR001314">
    <property type="entry name" value="Peptidase_S1A"/>
</dbReference>
<dbReference type="SMART" id="SM00020">
    <property type="entry name" value="Tryp_SPc"/>
    <property type="match status" value="1"/>
</dbReference>